<dbReference type="Proteomes" id="UP000754883">
    <property type="component" value="Unassembled WGS sequence"/>
</dbReference>
<gene>
    <name evidence="3" type="ORF">CBYS24578_00014298</name>
</gene>
<evidence type="ECO:0000313" key="3">
    <source>
        <dbReference type="EMBL" id="CAG9988896.1"/>
    </source>
</evidence>
<evidence type="ECO:0000256" key="1">
    <source>
        <dbReference type="ARBA" id="ARBA00029464"/>
    </source>
</evidence>
<feature type="domain" description="Dienelactone hydrolase" evidence="2">
    <location>
        <begin position="26"/>
        <end position="132"/>
    </location>
</feature>
<dbReference type="SUPFAM" id="SSF53474">
    <property type="entry name" value="alpha/beta-Hydrolases"/>
    <property type="match status" value="1"/>
</dbReference>
<dbReference type="InterPro" id="IPR051411">
    <property type="entry name" value="Polyketide_trans_af380"/>
</dbReference>
<reference evidence="3 4" key="2">
    <citation type="submission" date="2021-10" db="EMBL/GenBank/DDBJ databases">
        <authorList>
            <person name="Piombo E."/>
        </authorList>
    </citation>
    <scope>NUCLEOTIDE SEQUENCE [LARGE SCALE GENOMIC DNA]</scope>
</reference>
<evidence type="ECO:0000313" key="4">
    <source>
        <dbReference type="Proteomes" id="UP000754883"/>
    </source>
</evidence>
<dbReference type="GO" id="GO:0016787">
    <property type="term" value="F:hydrolase activity"/>
    <property type="evidence" value="ECO:0007669"/>
    <property type="project" value="InterPro"/>
</dbReference>
<dbReference type="AlphaFoldDB" id="A0A9N9Y623"/>
<dbReference type="InterPro" id="IPR002925">
    <property type="entry name" value="Dienelactn_hydro"/>
</dbReference>
<dbReference type="Gene3D" id="3.40.50.1820">
    <property type="entry name" value="alpha/beta hydrolase"/>
    <property type="match status" value="1"/>
</dbReference>
<name>A0A9N9Y623_9HYPO</name>
<reference evidence="4" key="1">
    <citation type="submission" date="2019-06" db="EMBL/GenBank/DDBJ databases">
        <authorList>
            <person name="Broberg M."/>
        </authorList>
    </citation>
    <scope>NUCLEOTIDE SEQUENCE [LARGE SCALE GENOMIC DNA]</scope>
</reference>
<dbReference type="Gene3D" id="1.10.10.800">
    <property type="match status" value="1"/>
</dbReference>
<organism evidence="3 4">
    <name type="scientific">Clonostachys byssicola</name>
    <dbReference type="NCBI Taxonomy" id="160290"/>
    <lineage>
        <taxon>Eukaryota</taxon>
        <taxon>Fungi</taxon>
        <taxon>Dikarya</taxon>
        <taxon>Ascomycota</taxon>
        <taxon>Pezizomycotina</taxon>
        <taxon>Sordariomycetes</taxon>
        <taxon>Hypocreomycetidae</taxon>
        <taxon>Hypocreales</taxon>
        <taxon>Bionectriaceae</taxon>
        <taxon>Clonostachys</taxon>
    </lineage>
</organism>
<dbReference type="Pfam" id="PF01738">
    <property type="entry name" value="DLH"/>
    <property type="match status" value="1"/>
</dbReference>
<dbReference type="OrthoDB" id="2498029at2759"/>
<sequence>MDKVTFSSHFGVSLAGDLYHPCDFNPDTTYAAIITVSPAGGVKEQTSGLYAQKLAKEGFITLSFDAFSRGESGGLPRYQESSIARVEDIRGAVDYLVSLPYVDANHIAVLGICAGGGYAASAAMTERRIKAVGLVVPVNGGRENRAAGQQATIASLEQIAELRSAESRGEEPTLSAWIPDEYINSTDIDQREAYDYYRTSRGGLHPNWENKVQMSTMDAVMAFDAFYLADMLLTQPLRIIVGSKIGSFGSNQDGHTLYEDAASTKKDIVVMEGASHFDLYDKPQYVDVAVDSFAAFFRANLS</sequence>
<proteinExistence type="inferred from homology"/>
<dbReference type="EMBL" id="CABFNO020001454">
    <property type="protein sequence ID" value="CAG9988896.1"/>
    <property type="molecule type" value="Genomic_DNA"/>
</dbReference>
<comment type="caution">
    <text evidence="3">The sequence shown here is derived from an EMBL/GenBank/DDBJ whole genome shotgun (WGS) entry which is preliminary data.</text>
</comment>
<dbReference type="InterPro" id="IPR029058">
    <property type="entry name" value="AB_hydrolase_fold"/>
</dbReference>
<keyword evidence="4" id="KW-1185">Reference proteome</keyword>
<protein>
    <recommendedName>
        <fullName evidence="2">Dienelactone hydrolase domain-containing protein</fullName>
    </recommendedName>
</protein>
<accession>A0A9N9Y623</accession>
<evidence type="ECO:0000259" key="2">
    <source>
        <dbReference type="Pfam" id="PF01738"/>
    </source>
</evidence>
<comment type="similarity">
    <text evidence="1">Belongs to the polyketide transferase af380 family.</text>
</comment>
<dbReference type="PANTHER" id="PTHR47751">
    <property type="entry name" value="SUPERFAMILY HYDROLASE, PUTATIVE (AFU_ORTHOLOGUE AFUA_2G16580)-RELATED"/>
    <property type="match status" value="1"/>
</dbReference>
<dbReference type="PANTHER" id="PTHR47751:SF1">
    <property type="entry name" value="SUPERFAMILY HYDROLASE, PUTATIVE (AFU_ORTHOLOGUE AFUA_2G16580)-RELATED"/>
    <property type="match status" value="1"/>
</dbReference>